<reference evidence="6 7" key="1">
    <citation type="submission" date="2012-08" db="EMBL/GenBank/DDBJ databases">
        <title>Whole genome shotgun sequence of Austwickia chelonae NBRC 105200.</title>
        <authorList>
            <person name="Yoshida I."/>
            <person name="Hosoyama A."/>
            <person name="Tsuchikane K."/>
            <person name="Katsumata H."/>
            <person name="Ando Y."/>
            <person name="Ohji S."/>
            <person name="Hamada M."/>
            <person name="Tamura T."/>
            <person name="Yamazoe A."/>
            <person name="Yamazaki S."/>
            <person name="Fujita N."/>
        </authorList>
    </citation>
    <scope>NUCLEOTIDE SEQUENCE [LARGE SCALE GENOMIC DNA]</scope>
    <source>
        <strain evidence="6 7">NBRC 105200</strain>
    </source>
</reference>
<proteinExistence type="predicted"/>
<keyword evidence="2 4" id="KW-0238">DNA-binding</keyword>
<dbReference type="SUPFAM" id="SSF46689">
    <property type="entry name" value="Homeodomain-like"/>
    <property type="match status" value="1"/>
</dbReference>
<dbReference type="PANTHER" id="PTHR30055:SF234">
    <property type="entry name" value="HTH-TYPE TRANSCRIPTIONAL REGULATOR BETI"/>
    <property type="match status" value="1"/>
</dbReference>
<comment type="caution">
    <text evidence="6">The sequence shown here is derived from an EMBL/GenBank/DDBJ whole genome shotgun (WGS) entry which is preliminary data.</text>
</comment>
<dbReference type="GO" id="GO:0000976">
    <property type="term" value="F:transcription cis-regulatory region binding"/>
    <property type="evidence" value="ECO:0007669"/>
    <property type="project" value="TreeGrafter"/>
</dbReference>
<dbReference type="STRING" id="100225.SAMN05421595_2493"/>
<dbReference type="PROSITE" id="PS50977">
    <property type="entry name" value="HTH_TETR_2"/>
    <property type="match status" value="1"/>
</dbReference>
<feature type="domain" description="HTH tetR-type" evidence="5">
    <location>
        <begin position="15"/>
        <end position="75"/>
    </location>
</feature>
<dbReference type="InterPro" id="IPR001647">
    <property type="entry name" value="HTH_TetR"/>
</dbReference>
<evidence type="ECO:0000313" key="7">
    <source>
        <dbReference type="Proteomes" id="UP000008495"/>
    </source>
</evidence>
<dbReference type="eggNOG" id="COG1309">
    <property type="taxonomic scope" value="Bacteria"/>
</dbReference>
<evidence type="ECO:0000256" key="4">
    <source>
        <dbReference type="PROSITE-ProRule" id="PRU00335"/>
    </source>
</evidence>
<keyword evidence="1" id="KW-0805">Transcription regulation</keyword>
<sequence length="218" mass="24195">MTATQDEGRRARNKRLKSEAILHAAEELFRLKGYNAVTTQEIAQRADVSNGTLFRHARSKADLLVTVMNSRLRLGHERGLRMARQGAGPVESVVALLTPLAETGMAHPEVVVAYQRELLFTVDPRRDADLATVEQLENTIREILAVTHPGHPEENRAFAAYSIYATMYMDLVRVGIGRAPSDDLPRQLRATIRTLLHGLLPPEVGRETAAGQETTVLR</sequence>
<gene>
    <name evidence="6" type="ORF">AUCHE_21_00130</name>
</gene>
<dbReference type="AlphaFoldDB" id="K6VAC5"/>
<evidence type="ECO:0000256" key="2">
    <source>
        <dbReference type="ARBA" id="ARBA00023125"/>
    </source>
</evidence>
<keyword evidence="7" id="KW-1185">Reference proteome</keyword>
<evidence type="ECO:0000256" key="3">
    <source>
        <dbReference type="ARBA" id="ARBA00023163"/>
    </source>
</evidence>
<dbReference type="Proteomes" id="UP000008495">
    <property type="component" value="Unassembled WGS sequence"/>
</dbReference>
<evidence type="ECO:0000313" key="6">
    <source>
        <dbReference type="EMBL" id="GAB79188.1"/>
    </source>
</evidence>
<dbReference type="OrthoDB" id="4546168at2"/>
<dbReference type="EMBL" id="BAGZ01000021">
    <property type="protein sequence ID" value="GAB79188.1"/>
    <property type="molecule type" value="Genomic_DNA"/>
</dbReference>
<protein>
    <submittedName>
        <fullName evidence="6">Putative TetR family transcriptional regulator</fullName>
    </submittedName>
</protein>
<dbReference type="InterPro" id="IPR009057">
    <property type="entry name" value="Homeodomain-like_sf"/>
</dbReference>
<accession>K6VAC5</accession>
<dbReference type="RefSeq" id="WP_006503945.1">
    <property type="nucleotide sequence ID" value="NZ_BAGZ01000021.1"/>
</dbReference>
<name>K6VAC5_9MICO</name>
<evidence type="ECO:0000259" key="5">
    <source>
        <dbReference type="PROSITE" id="PS50977"/>
    </source>
</evidence>
<dbReference type="GO" id="GO:0003700">
    <property type="term" value="F:DNA-binding transcription factor activity"/>
    <property type="evidence" value="ECO:0007669"/>
    <property type="project" value="TreeGrafter"/>
</dbReference>
<feature type="DNA-binding region" description="H-T-H motif" evidence="4">
    <location>
        <begin position="38"/>
        <end position="57"/>
    </location>
</feature>
<dbReference type="Pfam" id="PF00440">
    <property type="entry name" value="TetR_N"/>
    <property type="match status" value="1"/>
</dbReference>
<dbReference type="InterPro" id="IPR050109">
    <property type="entry name" value="HTH-type_TetR-like_transc_reg"/>
</dbReference>
<keyword evidence="3" id="KW-0804">Transcription</keyword>
<dbReference type="PANTHER" id="PTHR30055">
    <property type="entry name" value="HTH-TYPE TRANSCRIPTIONAL REGULATOR RUTR"/>
    <property type="match status" value="1"/>
</dbReference>
<evidence type="ECO:0000256" key="1">
    <source>
        <dbReference type="ARBA" id="ARBA00023015"/>
    </source>
</evidence>
<dbReference type="PRINTS" id="PR00455">
    <property type="entry name" value="HTHTETR"/>
</dbReference>
<organism evidence="6 7">
    <name type="scientific">Austwickia chelonae NBRC 105200</name>
    <dbReference type="NCBI Taxonomy" id="1184607"/>
    <lineage>
        <taxon>Bacteria</taxon>
        <taxon>Bacillati</taxon>
        <taxon>Actinomycetota</taxon>
        <taxon>Actinomycetes</taxon>
        <taxon>Micrococcales</taxon>
        <taxon>Dermatophilaceae</taxon>
        <taxon>Austwickia</taxon>
    </lineage>
</organism>
<dbReference type="Gene3D" id="1.10.357.10">
    <property type="entry name" value="Tetracycline Repressor, domain 2"/>
    <property type="match status" value="1"/>
</dbReference>